<dbReference type="PANTHER" id="PTHR23100:SF0">
    <property type="entry name" value="ARGININE BIOSYNTHESIS BIFUNCTIONAL PROTEIN ARGJ, MITOCHONDRIAL"/>
    <property type="match status" value="1"/>
</dbReference>
<dbReference type="UniPathway" id="UPA00068">
    <property type="reaction ID" value="UER00106"/>
</dbReference>
<dbReference type="FunFam" id="3.10.20.340:FF:000001">
    <property type="entry name" value="Arginine biosynthesis bifunctional protein ArgJ, chloroplastic"/>
    <property type="match status" value="1"/>
</dbReference>
<evidence type="ECO:0000256" key="5">
    <source>
        <dbReference type="ARBA" id="ARBA00022679"/>
    </source>
</evidence>
<dbReference type="PANTHER" id="PTHR23100">
    <property type="entry name" value="ARGININE BIOSYNTHESIS BIFUNCTIONAL PROTEIN ARGJ"/>
    <property type="match status" value="1"/>
</dbReference>
<dbReference type="Pfam" id="PF01960">
    <property type="entry name" value="ArgJ"/>
    <property type="match status" value="1"/>
</dbReference>
<dbReference type="NCBIfam" id="TIGR00120">
    <property type="entry name" value="ArgJ"/>
    <property type="match status" value="1"/>
</dbReference>
<dbReference type="EC" id="2.3.1.35" evidence="8"/>
<evidence type="ECO:0000256" key="6">
    <source>
        <dbReference type="ARBA" id="ARBA00022813"/>
    </source>
</evidence>
<comment type="similarity">
    <text evidence="1">Belongs to the ArgJ family.</text>
</comment>
<organism evidence="8">
    <name type="scientific">Desulfurella acetivorans</name>
    <dbReference type="NCBI Taxonomy" id="33002"/>
    <lineage>
        <taxon>Bacteria</taxon>
        <taxon>Pseudomonadati</taxon>
        <taxon>Campylobacterota</taxon>
        <taxon>Desulfurellia</taxon>
        <taxon>Desulfurellales</taxon>
        <taxon>Desulfurellaceae</taxon>
        <taxon>Desulfurella</taxon>
    </lineage>
</organism>
<dbReference type="GO" id="GO:0004358">
    <property type="term" value="F:L-glutamate N-acetyltransferase activity, acting on acetyl-L-ornithine as donor"/>
    <property type="evidence" value="ECO:0007669"/>
    <property type="project" value="UniProtKB-EC"/>
</dbReference>
<dbReference type="InterPro" id="IPR002813">
    <property type="entry name" value="Arg_biosynth_ArgJ"/>
</dbReference>
<keyword evidence="3" id="KW-0055">Arginine biosynthesis</keyword>
<comment type="subunit">
    <text evidence="2">Heterotetramer of two alpha and two beta chains.</text>
</comment>
<dbReference type="SUPFAM" id="SSF56266">
    <property type="entry name" value="DmpA/ArgJ-like"/>
    <property type="match status" value="1"/>
</dbReference>
<dbReference type="NCBIfam" id="NF003802">
    <property type="entry name" value="PRK05388.1"/>
    <property type="match status" value="1"/>
</dbReference>
<protein>
    <submittedName>
        <fullName evidence="8">Bifunctional glutamate N-acetyltransferase/amino-acid acetyltransferase ArgJ</fullName>
        <ecNumber evidence="8">2.3.1.1</ecNumber>
        <ecNumber evidence="8">2.3.1.35</ecNumber>
    </submittedName>
</protein>
<gene>
    <name evidence="8" type="primary">argJ</name>
    <name evidence="8" type="ORF">ENM99_01145</name>
</gene>
<comment type="caution">
    <text evidence="8">The sequence shown here is derived from an EMBL/GenBank/DDBJ whole genome shotgun (WGS) entry which is preliminary data.</text>
</comment>
<dbReference type="EC" id="2.3.1.1" evidence="8"/>
<dbReference type="EMBL" id="DRZX01000052">
    <property type="protein sequence ID" value="HHS48463.1"/>
    <property type="molecule type" value="Genomic_DNA"/>
</dbReference>
<dbReference type="InterPro" id="IPR016117">
    <property type="entry name" value="ArgJ-like_dom_sf"/>
</dbReference>
<name>A0A7C6A665_DESAE</name>
<dbReference type="AlphaFoldDB" id="A0A7C6A665"/>
<accession>A0A7C6A665</accession>
<dbReference type="InterPro" id="IPR042195">
    <property type="entry name" value="ArgJ_beta_C"/>
</dbReference>
<dbReference type="GO" id="GO:0006592">
    <property type="term" value="P:ornithine biosynthetic process"/>
    <property type="evidence" value="ECO:0007669"/>
    <property type="project" value="TreeGrafter"/>
</dbReference>
<feature type="non-terminal residue" evidence="8">
    <location>
        <position position="1"/>
    </location>
</feature>
<keyword evidence="6" id="KW-0068">Autocatalytic cleavage</keyword>
<evidence type="ECO:0000256" key="3">
    <source>
        <dbReference type="ARBA" id="ARBA00022571"/>
    </source>
</evidence>
<dbReference type="Gene3D" id="3.10.20.340">
    <property type="entry name" value="ArgJ beta chain, C-terminal domain"/>
    <property type="match status" value="1"/>
</dbReference>
<reference evidence="8" key="1">
    <citation type="journal article" date="2020" name="mSystems">
        <title>Genome- and Community-Level Interaction Insights into Carbon Utilization and Element Cycling Functions of Hydrothermarchaeota in Hydrothermal Sediment.</title>
        <authorList>
            <person name="Zhou Z."/>
            <person name="Liu Y."/>
            <person name="Xu W."/>
            <person name="Pan J."/>
            <person name="Luo Z.H."/>
            <person name="Li M."/>
        </authorList>
    </citation>
    <scope>NUCLEOTIDE SEQUENCE [LARGE SCALE GENOMIC DNA]</scope>
    <source>
        <strain evidence="8">SpSt-1135</strain>
    </source>
</reference>
<dbReference type="Proteomes" id="UP000886400">
    <property type="component" value="Unassembled WGS sequence"/>
</dbReference>
<evidence type="ECO:0000256" key="4">
    <source>
        <dbReference type="ARBA" id="ARBA00022605"/>
    </source>
</evidence>
<dbReference type="CDD" id="cd02152">
    <property type="entry name" value="OAT"/>
    <property type="match status" value="1"/>
</dbReference>
<keyword evidence="7 8" id="KW-0012">Acyltransferase</keyword>
<dbReference type="GO" id="GO:0004042">
    <property type="term" value="F:L-glutamate N-acetyltransferase activity"/>
    <property type="evidence" value="ECO:0007669"/>
    <property type="project" value="TreeGrafter"/>
</dbReference>
<evidence type="ECO:0000256" key="2">
    <source>
        <dbReference type="ARBA" id="ARBA00011475"/>
    </source>
</evidence>
<proteinExistence type="inferred from homology"/>
<evidence type="ECO:0000256" key="7">
    <source>
        <dbReference type="ARBA" id="ARBA00023315"/>
    </source>
</evidence>
<keyword evidence="5 8" id="KW-0808">Transferase</keyword>
<dbReference type="HAMAP" id="MF_01106">
    <property type="entry name" value="ArgJ"/>
    <property type="match status" value="1"/>
</dbReference>
<evidence type="ECO:0000256" key="1">
    <source>
        <dbReference type="ARBA" id="ARBA00006774"/>
    </source>
</evidence>
<evidence type="ECO:0000313" key="8">
    <source>
        <dbReference type="EMBL" id="HHS48463.1"/>
    </source>
</evidence>
<keyword evidence="4" id="KW-0028">Amino-acid biosynthesis</keyword>
<dbReference type="Gene3D" id="3.60.70.12">
    <property type="entry name" value="L-amino peptidase D-ALA esterase/amidase"/>
    <property type="match status" value="1"/>
</dbReference>
<sequence>TLASELDIKENEIFIAQTGIIGEEFPTKKVINALPKLKDNLGKNTQNLAMAILTTDKVPKIISIECKYSDVVFHIGGVAKGAGMIHPNMATMLSFITTDLTLDQDTLLKALKEAVDKSFNRISVDGDMSTNDTVFIASTNEVGGLISEENEFYRYFVDKLTECCVYLAKEIVKDGEGATKFCEVLVFGADNDEDAQKVARSVANSLLVKTAIFGKDPNWGRIIAAIGYSGANINVDKLEIKIGDSLVYSWGKPEEFDKIALLEYMRSSDSIKIYINLNIGGSNYNLYFSDLTNEYIKINAQYHT</sequence>
<dbReference type="GO" id="GO:0006526">
    <property type="term" value="P:L-arginine biosynthetic process"/>
    <property type="evidence" value="ECO:0007669"/>
    <property type="project" value="UniProtKB-UniPathway"/>
</dbReference>